<keyword evidence="2" id="KW-1185">Reference proteome</keyword>
<dbReference type="AlphaFoldDB" id="A0A084GJJ5"/>
<reference evidence="1 2" key="1">
    <citation type="journal article" date="2005" name="Int. J. Syst. Evol. Microbiol.">
        <title>Bacillus cibi sp. nov., isolated from jeotgal, a traditional Korean fermented seafood.</title>
        <authorList>
            <person name="Yoon J.H."/>
            <person name="Lee C.H."/>
            <person name="Oh T.K."/>
        </authorList>
    </citation>
    <scope>NUCLEOTIDE SEQUENCE [LARGE SCALE GENOMIC DNA]</scope>
    <source>
        <strain evidence="1 2">DSM 16189</strain>
    </source>
</reference>
<dbReference type="Proteomes" id="UP000028549">
    <property type="component" value="Unassembled WGS sequence"/>
</dbReference>
<name>A0A084GJJ5_METID</name>
<organism evidence="1 2">
    <name type="scientific">Metabacillus indicus</name>
    <name type="common">Bacillus indicus</name>
    <dbReference type="NCBI Taxonomy" id="246786"/>
    <lineage>
        <taxon>Bacteria</taxon>
        <taxon>Bacillati</taxon>
        <taxon>Bacillota</taxon>
        <taxon>Bacilli</taxon>
        <taxon>Bacillales</taxon>
        <taxon>Bacillaceae</taxon>
        <taxon>Metabacillus</taxon>
    </lineage>
</organism>
<dbReference type="EMBL" id="JNVC02000019">
    <property type="protein sequence ID" value="KEZ47507.1"/>
    <property type="molecule type" value="Genomic_DNA"/>
</dbReference>
<accession>A0A084GJJ5</accession>
<evidence type="ECO:0000313" key="2">
    <source>
        <dbReference type="Proteomes" id="UP000028549"/>
    </source>
</evidence>
<comment type="caution">
    <text evidence="1">The sequence shown here is derived from an EMBL/GenBank/DDBJ whole genome shotgun (WGS) entry which is preliminary data.</text>
</comment>
<proteinExistence type="predicted"/>
<sequence>MEPSTEDFVWLAVLIGENRTLNRGFRMVGGTYEREKNHQQRISFGWWYLSERKEPSTEDLVWLVVLIRENGTINRGSCLVGGTYRGEWNPQQRISFGWWYLSERMEPSTGDFVWFVVLFGEIGTINRGFRLVGGIYRSE</sequence>
<evidence type="ECO:0000313" key="1">
    <source>
        <dbReference type="EMBL" id="KEZ47507.1"/>
    </source>
</evidence>
<protein>
    <submittedName>
        <fullName evidence="1">Uncharacterized protein</fullName>
    </submittedName>
</protein>
<gene>
    <name evidence="1" type="ORF">GS18_0219115</name>
</gene>